<dbReference type="OrthoDB" id="10265969at2759"/>
<dbReference type="InterPro" id="IPR039774">
    <property type="entry name" value="Sin3-like"/>
</dbReference>
<sequence>MQEKIIEEEKTNLTKTSGHSYQEISEEFLNEKCSARSFLDENVLNNQFVSFPQGSEENSNKNLESQMDSNLDLDSEVKMEHFEEERYEYDMFLELNFRLLRKVEFLTRNLELIPNSQLLEVQKKLMEDPLFIKAINNIYSENSIQFLNFFKIHPRTVFPILFKRAQNLGIELREKRIEQLRASFLKRKTKEK</sequence>
<comment type="caution">
    <text evidence="3">The sequence shown here is derived from an EMBL/GenBank/DDBJ whole genome shotgun (WGS) entry which is preliminary data.</text>
</comment>
<name>A0A9Q0LPM6_ANAIG</name>
<dbReference type="EMBL" id="JAPDFW010000061">
    <property type="protein sequence ID" value="KAJ5076441.1"/>
    <property type="molecule type" value="Genomic_DNA"/>
</dbReference>
<feature type="compositionally biased region" description="Basic and acidic residues" evidence="1">
    <location>
        <begin position="1"/>
        <end position="12"/>
    </location>
</feature>
<protein>
    <submittedName>
        <fullName evidence="3">Sin3b-related</fullName>
    </submittedName>
</protein>
<dbReference type="AlphaFoldDB" id="A0A9Q0LPM6"/>
<reference evidence="3" key="1">
    <citation type="submission" date="2022-10" db="EMBL/GenBank/DDBJ databases">
        <title>Novel sulphate-reducing endosymbionts in the free-living metamonad Anaeramoeba.</title>
        <authorList>
            <person name="Jerlstrom-Hultqvist J."/>
            <person name="Cepicka I."/>
            <person name="Gallot-Lavallee L."/>
            <person name="Salas-Leiva D."/>
            <person name="Curtis B.A."/>
            <person name="Zahonova K."/>
            <person name="Pipaliya S."/>
            <person name="Dacks J."/>
            <person name="Roger A.J."/>
        </authorList>
    </citation>
    <scope>NUCLEOTIDE SEQUENCE</scope>
    <source>
        <strain evidence="3">BMAN</strain>
    </source>
</reference>
<evidence type="ECO:0000313" key="4">
    <source>
        <dbReference type="Proteomes" id="UP001149090"/>
    </source>
</evidence>
<proteinExistence type="predicted"/>
<dbReference type="Pfam" id="PF08295">
    <property type="entry name" value="Sin3_corepress"/>
    <property type="match status" value="1"/>
</dbReference>
<evidence type="ECO:0000256" key="1">
    <source>
        <dbReference type="SAM" id="MobiDB-lite"/>
    </source>
</evidence>
<keyword evidence="4" id="KW-1185">Reference proteome</keyword>
<evidence type="ECO:0000259" key="2">
    <source>
        <dbReference type="SMART" id="SM00761"/>
    </source>
</evidence>
<gene>
    <name evidence="3" type="ORF">M0811_06441</name>
</gene>
<dbReference type="Proteomes" id="UP001149090">
    <property type="component" value="Unassembled WGS sequence"/>
</dbReference>
<dbReference type="SMART" id="SM00761">
    <property type="entry name" value="HDAC_interact"/>
    <property type="match status" value="1"/>
</dbReference>
<feature type="region of interest" description="Disordered" evidence="1">
    <location>
        <begin position="1"/>
        <end position="20"/>
    </location>
</feature>
<accession>A0A9Q0LPM6</accession>
<dbReference type="InterPro" id="IPR013194">
    <property type="entry name" value="HDAC_interact_dom"/>
</dbReference>
<feature type="domain" description="Histone deacetylase interacting" evidence="2">
    <location>
        <begin position="13"/>
        <end position="120"/>
    </location>
</feature>
<organism evidence="3 4">
    <name type="scientific">Anaeramoeba ignava</name>
    <name type="common">Anaerobic marine amoeba</name>
    <dbReference type="NCBI Taxonomy" id="1746090"/>
    <lineage>
        <taxon>Eukaryota</taxon>
        <taxon>Metamonada</taxon>
        <taxon>Anaeramoebidae</taxon>
        <taxon>Anaeramoeba</taxon>
    </lineage>
</organism>
<evidence type="ECO:0000313" key="3">
    <source>
        <dbReference type="EMBL" id="KAJ5076441.1"/>
    </source>
</evidence>
<dbReference type="GO" id="GO:0003714">
    <property type="term" value="F:transcription corepressor activity"/>
    <property type="evidence" value="ECO:0007669"/>
    <property type="project" value="InterPro"/>
</dbReference>
<dbReference type="PANTHER" id="PTHR12346">
    <property type="entry name" value="SIN3B-RELATED"/>
    <property type="match status" value="1"/>
</dbReference>